<accession>A0AAW1QI93</accession>
<evidence type="ECO:0000259" key="11">
    <source>
        <dbReference type="Pfam" id="PF02225"/>
    </source>
</evidence>
<keyword evidence="10" id="KW-0732">Signal</keyword>
<evidence type="ECO:0000256" key="1">
    <source>
        <dbReference type="ARBA" id="ARBA00003012"/>
    </source>
</evidence>
<feature type="compositionally biased region" description="Low complexity" evidence="8">
    <location>
        <begin position="448"/>
        <end position="463"/>
    </location>
</feature>
<reference evidence="12 13" key="1">
    <citation type="journal article" date="2024" name="Nat. Commun.">
        <title>Phylogenomics reveals the evolutionary origins of lichenization in chlorophyte algae.</title>
        <authorList>
            <person name="Puginier C."/>
            <person name="Libourel C."/>
            <person name="Otte J."/>
            <person name="Skaloud P."/>
            <person name="Haon M."/>
            <person name="Grisel S."/>
            <person name="Petersen M."/>
            <person name="Berrin J.G."/>
            <person name="Delaux P.M."/>
            <person name="Dal Grande F."/>
            <person name="Keller J."/>
        </authorList>
    </citation>
    <scope>NUCLEOTIDE SEQUENCE [LARGE SCALE GENOMIC DNA]</scope>
    <source>
        <strain evidence="12 13">SAG 2145</strain>
    </source>
</reference>
<dbReference type="Pfam" id="PF02225">
    <property type="entry name" value="PA"/>
    <property type="match status" value="1"/>
</dbReference>
<keyword evidence="4 9" id="KW-0812">Transmembrane</keyword>
<dbReference type="EMBL" id="JALJOS010000040">
    <property type="protein sequence ID" value="KAK9821152.1"/>
    <property type="molecule type" value="Genomic_DNA"/>
</dbReference>
<dbReference type="Proteomes" id="UP001438707">
    <property type="component" value="Unassembled WGS sequence"/>
</dbReference>
<dbReference type="InterPro" id="IPR003137">
    <property type="entry name" value="PA_domain"/>
</dbReference>
<evidence type="ECO:0000256" key="8">
    <source>
        <dbReference type="SAM" id="MobiDB-lite"/>
    </source>
</evidence>
<dbReference type="Gene3D" id="3.50.30.30">
    <property type="match status" value="1"/>
</dbReference>
<protein>
    <recommendedName>
        <fullName evidence="11">PA domain-containing protein</fullName>
    </recommendedName>
</protein>
<feature type="transmembrane region" description="Helical" evidence="9">
    <location>
        <begin position="350"/>
        <end position="371"/>
    </location>
</feature>
<evidence type="ECO:0000313" key="12">
    <source>
        <dbReference type="EMBL" id="KAK9821152.1"/>
    </source>
</evidence>
<name>A0AAW1QI93_9CHLO</name>
<feature type="transmembrane region" description="Helical" evidence="9">
    <location>
        <begin position="488"/>
        <end position="509"/>
    </location>
</feature>
<keyword evidence="5" id="KW-0378">Hydrolase</keyword>
<dbReference type="InterPro" id="IPR006639">
    <property type="entry name" value="Preselin/SPP"/>
</dbReference>
<evidence type="ECO:0000256" key="3">
    <source>
        <dbReference type="ARBA" id="ARBA00006859"/>
    </source>
</evidence>
<keyword evidence="13" id="KW-1185">Reference proteome</keyword>
<evidence type="ECO:0000256" key="2">
    <source>
        <dbReference type="ARBA" id="ARBA00004127"/>
    </source>
</evidence>
<dbReference type="GO" id="GO:0030660">
    <property type="term" value="C:Golgi-associated vesicle membrane"/>
    <property type="evidence" value="ECO:0007669"/>
    <property type="project" value="TreeGrafter"/>
</dbReference>
<feature type="domain" description="PA" evidence="11">
    <location>
        <begin position="64"/>
        <end position="131"/>
    </location>
</feature>
<dbReference type="InterPro" id="IPR007369">
    <property type="entry name" value="Peptidase_A22B_SPP"/>
</dbReference>
<dbReference type="SMART" id="SM00730">
    <property type="entry name" value="PSN"/>
    <property type="match status" value="1"/>
</dbReference>
<evidence type="ECO:0000256" key="7">
    <source>
        <dbReference type="ARBA" id="ARBA00023136"/>
    </source>
</evidence>
<feature type="region of interest" description="Disordered" evidence="8">
    <location>
        <begin position="556"/>
        <end position="613"/>
    </location>
</feature>
<feature type="transmembrane region" description="Helical" evidence="9">
    <location>
        <begin position="254"/>
        <end position="276"/>
    </location>
</feature>
<comment type="similarity">
    <text evidence="3">Belongs to the peptidase A22B family.</text>
</comment>
<evidence type="ECO:0000256" key="6">
    <source>
        <dbReference type="ARBA" id="ARBA00022989"/>
    </source>
</evidence>
<feature type="transmembrane region" description="Helical" evidence="9">
    <location>
        <begin position="414"/>
        <end position="433"/>
    </location>
</feature>
<feature type="transmembrane region" description="Helical" evidence="9">
    <location>
        <begin position="297"/>
        <end position="320"/>
    </location>
</feature>
<feature type="compositionally biased region" description="Polar residues" evidence="8">
    <location>
        <begin position="556"/>
        <end position="570"/>
    </location>
</feature>
<dbReference type="GO" id="GO:0042500">
    <property type="term" value="F:aspartic endopeptidase activity, intramembrane cleaving"/>
    <property type="evidence" value="ECO:0007669"/>
    <property type="project" value="InterPro"/>
</dbReference>
<evidence type="ECO:0000256" key="4">
    <source>
        <dbReference type="ARBA" id="ARBA00022692"/>
    </source>
</evidence>
<feature type="region of interest" description="Disordered" evidence="8">
    <location>
        <begin position="441"/>
        <end position="467"/>
    </location>
</feature>
<feature type="chain" id="PRO_5043351526" description="PA domain-containing protein" evidence="10">
    <location>
        <begin position="24"/>
        <end position="613"/>
    </location>
</feature>
<comment type="subcellular location">
    <subcellularLocation>
        <location evidence="2">Endomembrane system</location>
        <topology evidence="2">Multi-pass membrane protein</topology>
    </subcellularLocation>
</comment>
<dbReference type="Pfam" id="PF04258">
    <property type="entry name" value="Peptidase_A22B"/>
    <property type="match status" value="1"/>
</dbReference>
<keyword evidence="6 9" id="KW-1133">Transmembrane helix</keyword>
<dbReference type="PANTHER" id="PTHR12174">
    <property type="entry name" value="SIGNAL PEPTIDE PEPTIDASE"/>
    <property type="match status" value="1"/>
</dbReference>
<feature type="signal peptide" evidence="10">
    <location>
        <begin position="1"/>
        <end position="23"/>
    </location>
</feature>
<gene>
    <name evidence="12" type="ORF">WJX74_001342</name>
</gene>
<dbReference type="AlphaFoldDB" id="A0AAW1QI93"/>
<evidence type="ECO:0000256" key="9">
    <source>
        <dbReference type="SAM" id="Phobius"/>
    </source>
</evidence>
<feature type="transmembrane region" description="Helical" evidence="9">
    <location>
        <begin position="177"/>
        <end position="195"/>
    </location>
</feature>
<keyword evidence="7 9" id="KW-0472">Membrane</keyword>
<dbReference type="GO" id="GO:0005765">
    <property type="term" value="C:lysosomal membrane"/>
    <property type="evidence" value="ECO:0007669"/>
    <property type="project" value="TreeGrafter"/>
</dbReference>
<proteinExistence type="inferred from homology"/>
<comment type="caution">
    <text evidence="12">The sequence shown here is derived from an EMBL/GenBank/DDBJ whole genome shotgun (WGS) entry which is preliminary data.</text>
</comment>
<dbReference type="PROSITE" id="PS51257">
    <property type="entry name" value="PROKAR_LIPOPROTEIN"/>
    <property type="match status" value="1"/>
</dbReference>
<evidence type="ECO:0000256" key="10">
    <source>
        <dbReference type="SAM" id="SignalP"/>
    </source>
</evidence>
<dbReference type="GO" id="GO:0098553">
    <property type="term" value="C:lumenal side of endoplasmic reticulum membrane"/>
    <property type="evidence" value="ECO:0007669"/>
    <property type="project" value="TreeGrafter"/>
</dbReference>
<evidence type="ECO:0000256" key="5">
    <source>
        <dbReference type="ARBA" id="ARBA00022801"/>
    </source>
</evidence>
<organism evidence="12 13">
    <name type="scientific">Apatococcus lobatus</name>
    <dbReference type="NCBI Taxonomy" id="904363"/>
    <lineage>
        <taxon>Eukaryota</taxon>
        <taxon>Viridiplantae</taxon>
        <taxon>Chlorophyta</taxon>
        <taxon>core chlorophytes</taxon>
        <taxon>Trebouxiophyceae</taxon>
        <taxon>Chlorellales</taxon>
        <taxon>Chlorellaceae</taxon>
        <taxon>Apatococcus</taxon>
    </lineage>
</organism>
<sequence>MHARPSFLSFVVTGACFLTQAAARSDCLGDVRIEVQADQQASHTVGVSAGFGSNFSRVADQSFELVRAEPFDACSTPEAAYPDQAVLVQRGTCNFTEKAENVQRVGARFMLLAETEDGTECVSMGDSSGDGQAKLILRAATISKQAAGRLQGLLEAGEKVQVAPWAPTYSRYDSSEIVMWLLAVAAVTAAAFWAGHDYQEEHMSHQPTQVAASASSKKASQRPEVTMITPQVAVIFVVFASIMLLALYFFLSHIFFLFLLTVFCIASAQAIVIGLTPALEYSVPNLRDTQFILPRTMWTVSAPVAILGPPVAALVIIWALCRQDAWAWPIQDTMGLSMMLLILRQFRLPSIKVACILLPLCFLYDIFWVFLQPLLTHSDSVMVDVAKGGSSHETMPMLLTVPRFVDPLGGASSMLGFGDIVLPGLLVVFTRIFDISSRDSLHSSAADPLSPVTSPLPTSTRPSGAATPRPPARYMAFLQIFCKSGSQLAYFPICVAGYGVGLILTYAALAFSVGGSQGQPALLYLVPCTLGTVAALAWMQGDLGAMWEGVDDEATPQNAFKSSDAGSACQTDEESGFEASGAAGGEDESERSRLMQTASHSHARPRSPSRAQD</sequence>
<feature type="transmembrane region" description="Helical" evidence="9">
    <location>
        <begin position="225"/>
        <end position="248"/>
    </location>
</feature>
<evidence type="ECO:0000313" key="13">
    <source>
        <dbReference type="Proteomes" id="UP001438707"/>
    </source>
</evidence>
<dbReference type="PANTHER" id="PTHR12174:SF75">
    <property type="entry name" value="SIGNAL PEPTIDE PEPTIDASE-LIKE 2"/>
    <property type="match status" value="1"/>
</dbReference>
<comment type="function">
    <text evidence="1">Intramembrane-cleaving aspartic protease (I-CLiP) that cleaves type II membrane signal peptides in the hydrophobic plane of the membrane.</text>
</comment>
<dbReference type="GO" id="GO:0098554">
    <property type="term" value="C:cytoplasmic side of endoplasmic reticulum membrane"/>
    <property type="evidence" value="ECO:0007669"/>
    <property type="project" value="TreeGrafter"/>
</dbReference>
<feature type="transmembrane region" description="Helical" evidence="9">
    <location>
        <begin position="521"/>
        <end position="539"/>
    </location>
</feature>
<dbReference type="GO" id="GO:0033619">
    <property type="term" value="P:membrane protein proteolysis"/>
    <property type="evidence" value="ECO:0007669"/>
    <property type="project" value="TreeGrafter"/>
</dbReference>